<keyword evidence="5" id="KW-1185">Reference proteome</keyword>
<dbReference type="GO" id="GO:0042802">
    <property type="term" value="F:identical protein binding"/>
    <property type="evidence" value="ECO:0007669"/>
    <property type="project" value="InterPro"/>
</dbReference>
<feature type="region of interest" description="Disordered" evidence="1">
    <location>
        <begin position="599"/>
        <end position="621"/>
    </location>
</feature>
<dbReference type="GO" id="GO:0043130">
    <property type="term" value="F:ubiquitin binding"/>
    <property type="evidence" value="ECO:0007669"/>
    <property type="project" value="InterPro"/>
</dbReference>
<sequence length="621" mass="69440">MKKTKKTKGVVKGAPSGFVISLMVHAAAFLLAGMLVVFTVHQKEDTKFVPPKPVDRPKMKLKKPKVKVKKSAKPKPTTRIVTKVKRASMPDIQLPEMSGMADGLVGGVGGFEILPDLSEVTMFGSGQSIGNDFVGTFYDMKRDRRGKPIPHDRDTFKQDVKQFIIKGWKPSAWARFYRSPRKLYATTFAVPPVQSALAPEAFGEHDTIGYTWIAHYKGQLVYPEDITFRFWGMGDDLLAVRVDGKEVLLAPWPSHEEPFTSIWQTSSADSRKFVLGNNLSVVGDWITLKAGVPLDMEVLVSEITGGVFCSLLCVEVEGEEYPRNPKLNGPTLPIFKTEEPSLDLAEIIWADLDPGDASVTNGPVFRDFIVKGGTGLKNEAPPPEPEPDPEEDPMRIWTSTDGKTMEAEFVTIIGDKAVLRTPKGKQIKYDLVKMSQDDRTYMSLAMPPNFSLDFSKKSTQLERPEESPYIANERPLQMFGYTFGVKMKQTGAGSYNHPLKVEYFAIGEEEDGDNWVLLERNSATFTPSKENKGNFEFYGEQVKLQIQAIRDSAPMRGTKYGGFIITVTDERGKIIQYKASHEFLYELKDKLKKLPVGKHFDKNGDRVCPPRPGPGDRPDWV</sequence>
<name>A0A6C2U669_PONDE</name>
<keyword evidence="2" id="KW-0472">Membrane</keyword>
<dbReference type="AlphaFoldDB" id="A0A6C2U669"/>
<evidence type="ECO:0000256" key="1">
    <source>
        <dbReference type="SAM" id="MobiDB-lite"/>
    </source>
</evidence>
<feature type="region of interest" description="Disordered" evidence="1">
    <location>
        <begin position="373"/>
        <end position="394"/>
    </location>
</feature>
<dbReference type="RefSeq" id="WP_136080911.1">
    <property type="nucleotide sequence ID" value="NZ_CAAHFG010000002.1"/>
</dbReference>
<dbReference type="Pfam" id="PF03983">
    <property type="entry name" value="SHD1"/>
    <property type="match status" value="1"/>
</dbReference>
<protein>
    <recommendedName>
        <fullName evidence="3">SLA1 homology domain-containing protein</fullName>
    </recommendedName>
</protein>
<reference evidence="4 5" key="1">
    <citation type="submission" date="2019-04" db="EMBL/GenBank/DDBJ databases">
        <authorList>
            <person name="Van Vliet M D."/>
        </authorList>
    </citation>
    <scope>NUCLEOTIDE SEQUENCE [LARGE SCALE GENOMIC DNA]</scope>
    <source>
        <strain evidence="4 5">F1</strain>
    </source>
</reference>
<evidence type="ECO:0000259" key="3">
    <source>
        <dbReference type="Pfam" id="PF03983"/>
    </source>
</evidence>
<dbReference type="GO" id="GO:0008092">
    <property type="term" value="F:cytoskeletal protein binding"/>
    <property type="evidence" value="ECO:0007669"/>
    <property type="project" value="InterPro"/>
</dbReference>
<gene>
    <name evidence="4" type="ORF">PDESU_03922</name>
</gene>
<feature type="domain" description="SLA1 homology" evidence="3">
    <location>
        <begin position="387"/>
        <end position="442"/>
    </location>
</feature>
<dbReference type="EMBL" id="CAAHFG010000002">
    <property type="protein sequence ID" value="VGO15339.1"/>
    <property type="molecule type" value="Genomic_DNA"/>
</dbReference>
<organism evidence="4 5">
    <name type="scientific">Pontiella desulfatans</name>
    <dbReference type="NCBI Taxonomy" id="2750659"/>
    <lineage>
        <taxon>Bacteria</taxon>
        <taxon>Pseudomonadati</taxon>
        <taxon>Kiritimatiellota</taxon>
        <taxon>Kiritimatiellia</taxon>
        <taxon>Kiritimatiellales</taxon>
        <taxon>Pontiellaceae</taxon>
        <taxon>Pontiella</taxon>
    </lineage>
</organism>
<evidence type="ECO:0000313" key="4">
    <source>
        <dbReference type="EMBL" id="VGO15339.1"/>
    </source>
</evidence>
<dbReference type="Gene3D" id="2.30.30.700">
    <property type="entry name" value="SLA1 homology domain 1"/>
    <property type="match status" value="1"/>
</dbReference>
<dbReference type="GO" id="GO:0030674">
    <property type="term" value="F:protein-macromolecule adaptor activity"/>
    <property type="evidence" value="ECO:0007669"/>
    <property type="project" value="InterPro"/>
</dbReference>
<accession>A0A6C2U669</accession>
<dbReference type="InterPro" id="IPR007131">
    <property type="entry name" value="SHD1"/>
</dbReference>
<evidence type="ECO:0000256" key="2">
    <source>
        <dbReference type="SAM" id="Phobius"/>
    </source>
</evidence>
<proteinExistence type="predicted"/>
<keyword evidence="2" id="KW-1133">Transmembrane helix</keyword>
<keyword evidence="2" id="KW-0812">Transmembrane</keyword>
<feature type="transmembrane region" description="Helical" evidence="2">
    <location>
        <begin position="20"/>
        <end position="40"/>
    </location>
</feature>
<evidence type="ECO:0000313" key="5">
    <source>
        <dbReference type="Proteomes" id="UP000366872"/>
    </source>
</evidence>
<dbReference type="Proteomes" id="UP000366872">
    <property type="component" value="Unassembled WGS sequence"/>
</dbReference>